<proteinExistence type="predicted"/>
<reference evidence="2" key="1">
    <citation type="submission" date="2020-08" db="EMBL/GenBank/DDBJ databases">
        <title>Multicomponent nature underlies the extraordinary mechanical properties of spider dragline silk.</title>
        <authorList>
            <person name="Kono N."/>
            <person name="Nakamura H."/>
            <person name="Mori M."/>
            <person name="Yoshida Y."/>
            <person name="Ohtoshi R."/>
            <person name="Malay A.D."/>
            <person name="Moran D.A.P."/>
            <person name="Tomita M."/>
            <person name="Numata K."/>
            <person name="Arakawa K."/>
        </authorList>
    </citation>
    <scope>NUCLEOTIDE SEQUENCE</scope>
</reference>
<dbReference type="EMBL" id="BMAV01027478">
    <property type="protein sequence ID" value="GFS59710.1"/>
    <property type="molecule type" value="Genomic_DNA"/>
</dbReference>
<comment type="caution">
    <text evidence="2">The sequence shown here is derived from an EMBL/GenBank/DDBJ whole genome shotgun (WGS) entry which is preliminary data.</text>
</comment>
<evidence type="ECO:0000256" key="1">
    <source>
        <dbReference type="SAM" id="MobiDB-lite"/>
    </source>
</evidence>
<organism evidence="2 3">
    <name type="scientific">Trichonephila inaurata madagascariensis</name>
    <dbReference type="NCBI Taxonomy" id="2747483"/>
    <lineage>
        <taxon>Eukaryota</taxon>
        <taxon>Metazoa</taxon>
        <taxon>Ecdysozoa</taxon>
        <taxon>Arthropoda</taxon>
        <taxon>Chelicerata</taxon>
        <taxon>Arachnida</taxon>
        <taxon>Araneae</taxon>
        <taxon>Araneomorphae</taxon>
        <taxon>Entelegynae</taxon>
        <taxon>Araneoidea</taxon>
        <taxon>Nephilidae</taxon>
        <taxon>Trichonephila</taxon>
        <taxon>Trichonephila inaurata</taxon>
    </lineage>
</organism>
<gene>
    <name evidence="2" type="ORF">TNIN_258361</name>
</gene>
<evidence type="ECO:0000313" key="2">
    <source>
        <dbReference type="EMBL" id="GFS59710.1"/>
    </source>
</evidence>
<keyword evidence="3" id="KW-1185">Reference proteome</keyword>
<accession>A0A8X6MKF2</accession>
<dbReference type="AlphaFoldDB" id="A0A8X6MKF2"/>
<protein>
    <submittedName>
        <fullName evidence="2">Uncharacterized protein</fullName>
    </submittedName>
</protein>
<feature type="region of interest" description="Disordered" evidence="1">
    <location>
        <begin position="1"/>
        <end position="52"/>
    </location>
</feature>
<sequence length="75" mass="8235">MSSLARRKGTSVPEKLDIATEEWRPREQTNHLSLVPPSSHVFPSKDTQQEGLQAARLHAPVPIAKKRTPSGDAPV</sequence>
<evidence type="ECO:0000313" key="3">
    <source>
        <dbReference type="Proteomes" id="UP000886998"/>
    </source>
</evidence>
<dbReference type="Proteomes" id="UP000886998">
    <property type="component" value="Unassembled WGS sequence"/>
</dbReference>
<name>A0A8X6MKF2_9ARAC</name>
<feature type="compositionally biased region" description="Basic and acidic residues" evidence="1">
    <location>
        <begin position="14"/>
        <end position="29"/>
    </location>
</feature>
<dbReference type="OrthoDB" id="6463353at2759"/>